<feature type="non-terminal residue" evidence="2">
    <location>
        <position position="72"/>
    </location>
</feature>
<keyword evidence="1" id="KW-1133">Transmembrane helix</keyword>
<evidence type="ECO:0000256" key="1">
    <source>
        <dbReference type="SAM" id="Phobius"/>
    </source>
</evidence>
<name>A0ABR0CY93_9LAMI</name>
<comment type="caution">
    <text evidence="2">The sequence shown here is derived from an EMBL/GenBank/DDBJ whole genome shotgun (WGS) entry which is preliminary data.</text>
</comment>
<reference evidence="2 3" key="1">
    <citation type="journal article" date="2023" name="bioRxiv">
        <title>Genome report: Whole genome sequence and annotation of Penstemon davidsonii.</title>
        <authorList>
            <person name="Ostevik K.L."/>
            <person name="Alabady M."/>
            <person name="Zhang M."/>
            <person name="Rausher M.D."/>
        </authorList>
    </citation>
    <scope>NUCLEOTIDE SEQUENCE [LARGE SCALE GENOMIC DNA]</scope>
    <source>
        <strain evidence="2">DNT005</strain>
        <tissue evidence="2">Whole leaf</tissue>
    </source>
</reference>
<sequence length="72" mass="8579">MSSEPAFAAVLLRLMIGWLYPYQLHPLLFIYFVFLENLFLVVIHSQFLKHFLRTCRICVKKSVCPMFHQSVF</sequence>
<feature type="transmembrane region" description="Helical" evidence="1">
    <location>
        <begin position="20"/>
        <end position="43"/>
    </location>
</feature>
<proteinExistence type="predicted"/>
<gene>
    <name evidence="2" type="ORF">RD792_012444</name>
</gene>
<dbReference type="Proteomes" id="UP001291926">
    <property type="component" value="Unassembled WGS sequence"/>
</dbReference>
<evidence type="ECO:0000313" key="3">
    <source>
        <dbReference type="Proteomes" id="UP001291926"/>
    </source>
</evidence>
<evidence type="ECO:0000313" key="2">
    <source>
        <dbReference type="EMBL" id="KAK4481543.1"/>
    </source>
</evidence>
<keyword evidence="1" id="KW-0812">Transmembrane</keyword>
<keyword evidence="1" id="KW-0472">Membrane</keyword>
<keyword evidence="3" id="KW-1185">Reference proteome</keyword>
<accession>A0ABR0CY93</accession>
<organism evidence="2 3">
    <name type="scientific">Penstemon davidsonii</name>
    <dbReference type="NCBI Taxonomy" id="160366"/>
    <lineage>
        <taxon>Eukaryota</taxon>
        <taxon>Viridiplantae</taxon>
        <taxon>Streptophyta</taxon>
        <taxon>Embryophyta</taxon>
        <taxon>Tracheophyta</taxon>
        <taxon>Spermatophyta</taxon>
        <taxon>Magnoliopsida</taxon>
        <taxon>eudicotyledons</taxon>
        <taxon>Gunneridae</taxon>
        <taxon>Pentapetalae</taxon>
        <taxon>asterids</taxon>
        <taxon>lamiids</taxon>
        <taxon>Lamiales</taxon>
        <taxon>Plantaginaceae</taxon>
        <taxon>Cheloneae</taxon>
        <taxon>Penstemon</taxon>
    </lineage>
</organism>
<dbReference type="EMBL" id="JAYDYQ010002685">
    <property type="protein sequence ID" value="KAK4481543.1"/>
    <property type="molecule type" value="Genomic_DNA"/>
</dbReference>
<protein>
    <submittedName>
        <fullName evidence="2">Uncharacterized protein</fullName>
    </submittedName>
</protein>